<proteinExistence type="predicted"/>
<name>A0A1H1JD52_9BURK</name>
<protein>
    <submittedName>
        <fullName evidence="1">Uncharacterized protein</fullName>
    </submittedName>
</protein>
<dbReference type="RefSeq" id="WP_143026423.1">
    <property type="nucleotide sequence ID" value="NZ_FNKP01000003.1"/>
</dbReference>
<dbReference type="OrthoDB" id="9109066at2"/>
<reference evidence="2" key="1">
    <citation type="submission" date="2016-10" db="EMBL/GenBank/DDBJ databases">
        <authorList>
            <person name="Varghese N."/>
        </authorList>
    </citation>
    <scope>NUCLEOTIDE SEQUENCE [LARGE SCALE GENOMIC DNA]</scope>
    <source>
        <strain evidence="2">GAS106B</strain>
    </source>
</reference>
<accession>A0A1H1JD52</accession>
<evidence type="ECO:0000313" key="2">
    <source>
        <dbReference type="Proteomes" id="UP000183487"/>
    </source>
</evidence>
<keyword evidence="2" id="KW-1185">Reference proteome</keyword>
<dbReference type="AlphaFoldDB" id="A0A1H1JD52"/>
<organism evidence="1 2">
    <name type="scientific">Paraburkholderia fungorum</name>
    <dbReference type="NCBI Taxonomy" id="134537"/>
    <lineage>
        <taxon>Bacteria</taxon>
        <taxon>Pseudomonadati</taxon>
        <taxon>Pseudomonadota</taxon>
        <taxon>Betaproteobacteria</taxon>
        <taxon>Burkholderiales</taxon>
        <taxon>Burkholderiaceae</taxon>
        <taxon>Paraburkholderia</taxon>
    </lineage>
</organism>
<dbReference type="Proteomes" id="UP000183487">
    <property type="component" value="Unassembled WGS sequence"/>
</dbReference>
<sequence length="83" mass="9293">MSHALAEKDLAHIRAVLIHLEHRNDRISADGTNGGISLDYWRSRIGAVLAIPLLPASLQKQSRALLERLDRLNGEQRRYVASP</sequence>
<gene>
    <name evidence="1" type="ORF">SAMN05443245_6110</name>
</gene>
<evidence type="ECO:0000313" key="1">
    <source>
        <dbReference type="EMBL" id="SDR47922.1"/>
    </source>
</evidence>
<dbReference type="EMBL" id="FNKP01000003">
    <property type="protein sequence ID" value="SDR47922.1"/>
    <property type="molecule type" value="Genomic_DNA"/>
</dbReference>